<dbReference type="GO" id="GO:0009279">
    <property type="term" value="C:cell outer membrane"/>
    <property type="evidence" value="ECO:0007669"/>
    <property type="project" value="InterPro"/>
</dbReference>
<name>A0A7G9SRY5_9GAMM</name>
<dbReference type="EMBL" id="CP060719">
    <property type="protein sequence ID" value="QNN70610.1"/>
    <property type="molecule type" value="Genomic_DNA"/>
</dbReference>
<accession>A0A7G9SRY5</accession>
<organism evidence="3 4">
    <name type="scientific">Thermomonas carbonis</name>
    <dbReference type="NCBI Taxonomy" id="1463158"/>
    <lineage>
        <taxon>Bacteria</taxon>
        <taxon>Pseudomonadati</taxon>
        <taxon>Pseudomonadota</taxon>
        <taxon>Gammaproteobacteria</taxon>
        <taxon>Lysobacterales</taxon>
        <taxon>Lysobacteraceae</taxon>
        <taxon>Thermomonas</taxon>
    </lineage>
</organism>
<keyword evidence="4" id="KW-1185">Reference proteome</keyword>
<dbReference type="AlphaFoldDB" id="A0A7G9SRY5"/>
<feature type="signal peptide" evidence="2">
    <location>
        <begin position="1"/>
        <end position="24"/>
    </location>
</feature>
<feature type="compositionally biased region" description="Pro residues" evidence="1">
    <location>
        <begin position="44"/>
        <end position="59"/>
    </location>
</feature>
<feature type="chain" id="PRO_5028892205" evidence="2">
    <location>
        <begin position="25"/>
        <end position="387"/>
    </location>
</feature>
<evidence type="ECO:0000313" key="3">
    <source>
        <dbReference type="EMBL" id="QNN70610.1"/>
    </source>
</evidence>
<evidence type="ECO:0000256" key="1">
    <source>
        <dbReference type="SAM" id="MobiDB-lite"/>
    </source>
</evidence>
<protein>
    <submittedName>
        <fullName evidence="3">Copper resistance protein B</fullName>
    </submittedName>
</protein>
<dbReference type="Proteomes" id="UP000515804">
    <property type="component" value="Chromosome"/>
</dbReference>
<dbReference type="Pfam" id="PF05275">
    <property type="entry name" value="CopB"/>
    <property type="match status" value="1"/>
</dbReference>
<dbReference type="KEGG" id="tcn:H9L16_03055"/>
<feature type="region of interest" description="Disordered" evidence="1">
    <location>
        <begin position="24"/>
        <end position="103"/>
    </location>
</feature>
<feature type="compositionally biased region" description="Basic and acidic residues" evidence="1">
    <location>
        <begin position="85"/>
        <end position="100"/>
    </location>
</feature>
<evidence type="ECO:0000256" key="2">
    <source>
        <dbReference type="SAM" id="SignalP"/>
    </source>
</evidence>
<keyword evidence="2" id="KW-0732">Signal</keyword>
<proteinExistence type="predicted"/>
<dbReference type="InterPro" id="IPR007939">
    <property type="entry name" value="Cu-R_B_prcur"/>
</dbReference>
<dbReference type="GO" id="GO:0006878">
    <property type="term" value="P:intracellular copper ion homeostasis"/>
    <property type="evidence" value="ECO:0007669"/>
    <property type="project" value="InterPro"/>
</dbReference>
<feature type="compositionally biased region" description="Low complexity" evidence="1">
    <location>
        <begin position="32"/>
        <end position="43"/>
    </location>
</feature>
<reference evidence="3 4" key="1">
    <citation type="submission" date="2020-08" db="EMBL/GenBank/DDBJ databases">
        <title>Genome sequence of Thermomonas carbonis KCTC 42013T.</title>
        <authorList>
            <person name="Hyun D.-W."/>
            <person name="Bae J.-W."/>
        </authorList>
    </citation>
    <scope>NUCLEOTIDE SEQUENCE [LARGE SCALE GENOMIC DNA]</scope>
    <source>
        <strain evidence="3 4">KCTC 42013</strain>
    </source>
</reference>
<sequence length="387" mass="42028">MNAMRLILPIGIVFAIAAPSPARAQHEGHAMTPTKPAATTTEQKPPPAKPAETPRPPAAKAPAKATQPVRKTATPEAAPAAVDHSTMDHSKMEGMDHSKMESPVMTGMDHSKMEDMDHSKMEDMDHSKMEGMDHSNMEGMDHSKIDHAPSTSVTPIPLVTQADREAAFPAVHTHHEHGTSTNSYWLLDRLEVSDADDGTALGWEALGWIGGDIQRVWLRSEGESVDGRIEHGDVEVLYGRSVRAWWDVLAGVRQEVGEGPSRTWAAFGVQGLAPYKFEVAATAYIGQGGRTALRAEAEYDTLLTNRLILQWRAEANAHGKADPLAGIGAGLSTVEFGARLRFEVTRQFAPYIGLEHDRAFGDTADFRRNAGHGAADTRVVAGVRVWF</sequence>
<gene>
    <name evidence="3" type="ORF">H9L16_03055</name>
</gene>
<dbReference type="GO" id="GO:0005507">
    <property type="term" value="F:copper ion binding"/>
    <property type="evidence" value="ECO:0007669"/>
    <property type="project" value="InterPro"/>
</dbReference>
<dbReference type="RefSeq" id="WP_187553126.1">
    <property type="nucleotide sequence ID" value="NZ_BMZL01000001.1"/>
</dbReference>
<evidence type="ECO:0000313" key="4">
    <source>
        <dbReference type="Proteomes" id="UP000515804"/>
    </source>
</evidence>